<evidence type="ECO:0000313" key="4">
    <source>
        <dbReference type="Proteomes" id="UP001221898"/>
    </source>
</evidence>
<feature type="signal peptide" evidence="1">
    <location>
        <begin position="1"/>
        <end position="19"/>
    </location>
</feature>
<organism evidence="3 4">
    <name type="scientific">Aldrovandia affinis</name>
    <dbReference type="NCBI Taxonomy" id="143900"/>
    <lineage>
        <taxon>Eukaryota</taxon>
        <taxon>Metazoa</taxon>
        <taxon>Chordata</taxon>
        <taxon>Craniata</taxon>
        <taxon>Vertebrata</taxon>
        <taxon>Euteleostomi</taxon>
        <taxon>Actinopterygii</taxon>
        <taxon>Neopterygii</taxon>
        <taxon>Teleostei</taxon>
        <taxon>Notacanthiformes</taxon>
        <taxon>Halosauridae</taxon>
        <taxon>Aldrovandia</taxon>
    </lineage>
</organism>
<evidence type="ECO:0000256" key="1">
    <source>
        <dbReference type="SAM" id="SignalP"/>
    </source>
</evidence>
<gene>
    <name evidence="3" type="ORF">AAFF_G00174670</name>
</gene>
<dbReference type="InterPro" id="IPR013783">
    <property type="entry name" value="Ig-like_fold"/>
</dbReference>
<feature type="chain" id="PRO_5042179641" description="Ig-like domain-containing protein" evidence="1">
    <location>
        <begin position="20"/>
        <end position="141"/>
    </location>
</feature>
<dbReference type="InterPro" id="IPR036179">
    <property type="entry name" value="Ig-like_dom_sf"/>
</dbReference>
<keyword evidence="1" id="KW-0732">Signal</keyword>
<dbReference type="CDD" id="cd00096">
    <property type="entry name" value="Ig"/>
    <property type="match status" value="1"/>
</dbReference>
<dbReference type="SUPFAM" id="SSF48726">
    <property type="entry name" value="Immunoglobulin"/>
    <property type="match status" value="1"/>
</dbReference>
<comment type="caution">
    <text evidence="3">The sequence shown here is derived from an EMBL/GenBank/DDBJ whole genome shotgun (WGS) entry which is preliminary data.</text>
</comment>
<dbReference type="PROSITE" id="PS50835">
    <property type="entry name" value="IG_LIKE"/>
    <property type="match status" value="1"/>
</dbReference>
<reference evidence="3" key="1">
    <citation type="journal article" date="2023" name="Science">
        <title>Genome structures resolve the early diversification of teleost fishes.</title>
        <authorList>
            <person name="Parey E."/>
            <person name="Louis A."/>
            <person name="Montfort J."/>
            <person name="Bouchez O."/>
            <person name="Roques C."/>
            <person name="Iampietro C."/>
            <person name="Lluch J."/>
            <person name="Castinel A."/>
            <person name="Donnadieu C."/>
            <person name="Desvignes T."/>
            <person name="Floi Bucao C."/>
            <person name="Jouanno E."/>
            <person name="Wen M."/>
            <person name="Mejri S."/>
            <person name="Dirks R."/>
            <person name="Jansen H."/>
            <person name="Henkel C."/>
            <person name="Chen W.J."/>
            <person name="Zahm M."/>
            <person name="Cabau C."/>
            <person name="Klopp C."/>
            <person name="Thompson A.W."/>
            <person name="Robinson-Rechavi M."/>
            <person name="Braasch I."/>
            <person name="Lecointre G."/>
            <person name="Bobe J."/>
            <person name="Postlethwait J.H."/>
            <person name="Berthelot C."/>
            <person name="Roest Crollius H."/>
            <person name="Guiguen Y."/>
        </authorList>
    </citation>
    <scope>NUCLEOTIDE SEQUENCE</scope>
    <source>
        <strain evidence="3">NC1722</strain>
    </source>
</reference>
<dbReference type="EMBL" id="JAINUG010000231">
    <property type="protein sequence ID" value="KAJ8386271.1"/>
    <property type="molecule type" value="Genomic_DNA"/>
</dbReference>
<proteinExistence type="predicted"/>
<protein>
    <recommendedName>
        <fullName evidence="2">Ig-like domain-containing protein</fullName>
    </recommendedName>
</protein>
<dbReference type="Pfam" id="PF13927">
    <property type="entry name" value="Ig_3"/>
    <property type="match status" value="1"/>
</dbReference>
<dbReference type="InterPro" id="IPR003598">
    <property type="entry name" value="Ig_sub2"/>
</dbReference>
<dbReference type="SMART" id="SM00409">
    <property type="entry name" value="IG"/>
    <property type="match status" value="1"/>
</dbReference>
<dbReference type="Proteomes" id="UP001221898">
    <property type="component" value="Unassembled WGS sequence"/>
</dbReference>
<evidence type="ECO:0000313" key="3">
    <source>
        <dbReference type="EMBL" id="KAJ8386271.1"/>
    </source>
</evidence>
<dbReference type="InterPro" id="IPR007110">
    <property type="entry name" value="Ig-like_dom"/>
</dbReference>
<dbReference type="Gene3D" id="2.60.40.10">
    <property type="entry name" value="Immunoglobulins"/>
    <property type="match status" value="1"/>
</dbReference>
<keyword evidence="4" id="KW-1185">Reference proteome</keyword>
<accession>A0AAD7RNV3</accession>
<evidence type="ECO:0000259" key="2">
    <source>
        <dbReference type="PROSITE" id="PS50835"/>
    </source>
</evidence>
<dbReference type="InterPro" id="IPR003599">
    <property type="entry name" value="Ig_sub"/>
</dbReference>
<feature type="domain" description="Ig-like" evidence="2">
    <location>
        <begin position="14"/>
        <end position="111"/>
    </location>
</feature>
<dbReference type="AlphaFoldDB" id="A0AAD7RNV3"/>
<name>A0AAD7RNV3_9TELE</name>
<sequence>MKIALVFIALWTIPVQVPAAGNTGMTADVKHQTKIECKHGFPTVDIITWKKDNDQIAYKSSEESKINPQYELEEGHGTAYLVIREVNEKDAGNYTCAVFVTKGVRRYRTIEVKLEVKDTANMVKLSLTAILFAFLLHAIFL</sequence>
<dbReference type="SMART" id="SM00408">
    <property type="entry name" value="IGc2"/>
    <property type="match status" value="1"/>
</dbReference>